<keyword evidence="1" id="KW-0812">Transmembrane</keyword>
<name>A0ABV8GKW7_9ACTN</name>
<accession>A0ABV8GKW7</accession>
<evidence type="ECO:0000313" key="2">
    <source>
        <dbReference type="EMBL" id="MFC4012824.1"/>
    </source>
</evidence>
<protein>
    <submittedName>
        <fullName evidence="2">Uncharacterized protein</fullName>
    </submittedName>
</protein>
<dbReference type="Proteomes" id="UP001595851">
    <property type="component" value="Unassembled WGS sequence"/>
</dbReference>
<comment type="caution">
    <text evidence="2">The sequence shown here is derived from an EMBL/GenBank/DDBJ whole genome shotgun (WGS) entry which is preliminary data.</text>
</comment>
<reference evidence="3" key="1">
    <citation type="journal article" date="2019" name="Int. J. Syst. Evol. Microbiol.">
        <title>The Global Catalogue of Microorganisms (GCM) 10K type strain sequencing project: providing services to taxonomists for standard genome sequencing and annotation.</title>
        <authorList>
            <consortium name="The Broad Institute Genomics Platform"/>
            <consortium name="The Broad Institute Genome Sequencing Center for Infectious Disease"/>
            <person name="Wu L."/>
            <person name="Ma J."/>
        </authorList>
    </citation>
    <scope>NUCLEOTIDE SEQUENCE [LARGE SCALE GENOMIC DNA]</scope>
    <source>
        <strain evidence="3">TBRC 1276</strain>
    </source>
</reference>
<keyword evidence="1" id="KW-1133">Transmembrane helix</keyword>
<keyword evidence="3" id="KW-1185">Reference proteome</keyword>
<sequence length="69" mass="7453">MREDQAKGSVLPPVRLIVLIIVGIIVGNVAVTLLMDRDTGLGFDELLAFGGGAALGLVAEFMLFRRNRR</sequence>
<dbReference type="RefSeq" id="WP_379532718.1">
    <property type="nucleotide sequence ID" value="NZ_JBHSBI010000023.1"/>
</dbReference>
<feature type="transmembrane region" description="Helical" evidence="1">
    <location>
        <begin position="46"/>
        <end position="64"/>
    </location>
</feature>
<organism evidence="2 3">
    <name type="scientific">Nonomuraea purpurea</name>
    <dbReference type="NCBI Taxonomy" id="1849276"/>
    <lineage>
        <taxon>Bacteria</taxon>
        <taxon>Bacillati</taxon>
        <taxon>Actinomycetota</taxon>
        <taxon>Actinomycetes</taxon>
        <taxon>Streptosporangiales</taxon>
        <taxon>Streptosporangiaceae</taxon>
        <taxon>Nonomuraea</taxon>
    </lineage>
</organism>
<proteinExistence type="predicted"/>
<gene>
    <name evidence="2" type="ORF">ACFOY2_36725</name>
</gene>
<dbReference type="EMBL" id="JBHSBI010000023">
    <property type="protein sequence ID" value="MFC4012824.1"/>
    <property type="molecule type" value="Genomic_DNA"/>
</dbReference>
<evidence type="ECO:0000313" key="3">
    <source>
        <dbReference type="Proteomes" id="UP001595851"/>
    </source>
</evidence>
<feature type="transmembrane region" description="Helical" evidence="1">
    <location>
        <begin position="12"/>
        <end position="34"/>
    </location>
</feature>
<keyword evidence="1" id="KW-0472">Membrane</keyword>
<evidence type="ECO:0000256" key="1">
    <source>
        <dbReference type="SAM" id="Phobius"/>
    </source>
</evidence>